<sequence length="388" mass="44934">MNSTRFISEKIYLLTLFVWIIVSSLITTTYFVRLDGALLIYRLSLYATIAIILIKELFNLSNTMNYFRFHLKQMILFILFILSMLIVSKNRDGLLDITVILLVASARDIDFKKLLKTFSYASFSVLAITIFSSNSGIISNMYMNANGGYRYSLGFNYVSFASQRTFFAICSYLMYKGRKISYLELFSFLILTIYMFQQTGTTSPFYLSLLIILYTCFSNKIFKKDFIIDNGWLTKIVNHCFSFALTIILYFCFYSSGMLYHLTDKFTHNRLRLSVEGFHNFGVSIFGRPITFTTFDIFGNFSSNYNFIDSSFVQLLVIDGLLVTLFMLPALTGVVSYFKLKRRDTVLACIGIMTIHGMFDPQMLVLRYSPLILLISRLFIMNDERNIE</sequence>
<feature type="transmembrane region" description="Helical" evidence="1">
    <location>
        <begin position="312"/>
        <end position="338"/>
    </location>
</feature>
<keyword evidence="1" id="KW-0812">Transmembrane</keyword>
<evidence type="ECO:0000313" key="2">
    <source>
        <dbReference type="EMBL" id="SUN74566.1"/>
    </source>
</evidence>
<name>A0AAX2L442_STRMT</name>
<evidence type="ECO:0000256" key="1">
    <source>
        <dbReference type="SAM" id="Phobius"/>
    </source>
</evidence>
<feature type="transmembrane region" description="Helical" evidence="1">
    <location>
        <begin position="155"/>
        <end position="175"/>
    </location>
</feature>
<keyword evidence="1" id="KW-0472">Membrane</keyword>
<evidence type="ECO:0000313" key="3">
    <source>
        <dbReference type="Proteomes" id="UP000255482"/>
    </source>
</evidence>
<feature type="transmembrane region" description="Helical" evidence="1">
    <location>
        <begin position="12"/>
        <end position="32"/>
    </location>
</feature>
<feature type="transmembrane region" description="Helical" evidence="1">
    <location>
        <begin position="243"/>
        <end position="262"/>
    </location>
</feature>
<dbReference type="RefSeq" id="WP_001089418.1">
    <property type="nucleotide sequence ID" value="NZ_CP046335.1"/>
</dbReference>
<dbReference type="AlphaFoldDB" id="A0AAX2L442"/>
<comment type="caution">
    <text evidence="2">The sequence shown here is derived from an EMBL/GenBank/DDBJ whole genome shotgun (WGS) entry which is preliminary data.</text>
</comment>
<organism evidence="2 3">
    <name type="scientific">Streptococcus mitis</name>
    <dbReference type="NCBI Taxonomy" id="28037"/>
    <lineage>
        <taxon>Bacteria</taxon>
        <taxon>Bacillati</taxon>
        <taxon>Bacillota</taxon>
        <taxon>Bacilli</taxon>
        <taxon>Lactobacillales</taxon>
        <taxon>Streptococcaceae</taxon>
        <taxon>Streptococcus</taxon>
        <taxon>Streptococcus mitis group</taxon>
    </lineage>
</organism>
<dbReference type="EMBL" id="UHFS01000002">
    <property type="protein sequence ID" value="SUN74566.1"/>
    <property type="molecule type" value="Genomic_DNA"/>
</dbReference>
<accession>A0AAX2L442</accession>
<feature type="transmembrane region" description="Helical" evidence="1">
    <location>
        <begin position="38"/>
        <end position="58"/>
    </location>
</feature>
<dbReference type="Proteomes" id="UP000255482">
    <property type="component" value="Unassembled WGS sequence"/>
</dbReference>
<gene>
    <name evidence="2" type="primary">epsK</name>
    <name evidence="2" type="ORF">NCTC12261_00530</name>
</gene>
<keyword evidence="1" id="KW-1133">Transmembrane helix</keyword>
<proteinExistence type="predicted"/>
<reference evidence="2 3" key="1">
    <citation type="submission" date="2018-06" db="EMBL/GenBank/DDBJ databases">
        <authorList>
            <consortium name="Pathogen Informatics"/>
            <person name="Doyle S."/>
        </authorList>
    </citation>
    <scope>NUCLEOTIDE SEQUENCE [LARGE SCALE GENOMIC DNA]</scope>
    <source>
        <strain evidence="2 3">NCTC12261</strain>
    </source>
</reference>
<feature type="transmembrane region" description="Helical" evidence="1">
    <location>
        <begin position="70"/>
        <end position="87"/>
    </location>
</feature>
<feature type="transmembrane region" description="Helical" evidence="1">
    <location>
        <begin position="121"/>
        <end position="143"/>
    </location>
</feature>
<protein>
    <submittedName>
        <fullName evidence="2">Polysaccharide polymerase</fullName>
    </submittedName>
</protein>
<feature type="transmembrane region" description="Helical" evidence="1">
    <location>
        <begin position="205"/>
        <end position="222"/>
    </location>
</feature>